<feature type="transmembrane region" description="Helical" evidence="1">
    <location>
        <begin position="21"/>
        <end position="46"/>
    </location>
</feature>
<evidence type="ECO:0000256" key="1">
    <source>
        <dbReference type="SAM" id="Phobius"/>
    </source>
</evidence>
<keyword evidence="1" id="KW-1133">Transmembrane helix</keyword>
<comment type="caution">
    <text evidence="2">The sequence shown here is derived from an EMBL/GenBank/DDBJ whole genome shotgun (WGS) entry which is preliminary data.</text>
</comment>
<evidence type="ECO:0000313" key="2">
    <source>
        <dbReference type="EMBL" id="GAX56448.1"/>
    </source>
</evidence>
<feature type="transmembrane region" description="Helical" evidence="1">
    <location>
        <begin position="52"/>
        <end position="72"/>
    </location>
</feature>
<reference evidence="3" key="1">
    <citation type="submission" date="2017-05" db="EMBL/GenBank/DDBJ databases">
        <title>Streptomyces olivochromogenes NBRC 3561 whole genome shotgun sequence.</title>
        <authorList>
            <person name="Dohra H."/>
            <person name="Kodani S."/>
        </authorList>
    </citation>
    <scope>NUCLEOTIDE SEQUENCE [LARGE SCALE GENOMIC DNA]</scope>
    <source>
        <strain evidence="3">NBRC 3561</strain>
    </source>
</reference>
<protein>
    <recommendedName>
        <fullName evidence="4">Lysine transporter LysE</fullName>
    </recommendedName>
</protein>
<keyword evidence="3" id="KW-1185">Reference proteome</keyword>
<feature type="transmembrane region" description="Helical" evidence="1">
    <location>
        <begin position="84"/>
        <end position="105"/>
    </location>
</feature>
<evidence type="ECO:0008006" key="4">
    <source>
        <dbReference type="Google" id="ProtNLM"/>
    </source>
</evidence>
<name>A0A250VQE0_STROL</name>
<organism evidence="2 3">
    <name type="scientific">Streptomyces olivochromogenes</name>
    <dbReference type="NCBI Taxonomy" id="1963"/>
    <lineage>
        <taxon>Bacteria</taxon>
        <taxon>Bacillati</taxon>
        <taxon>Actinomycetota</taxon>
        <taxon>Actinomycetes</taxon>
        <taxon>Kitasatosporales</taxon>
        <taxon>Streptomycetaceae</taxon>
        <taxon>Streptomyces</taxon>
    </lineage>
</organism>
<sequence length="111" mass="11703">MGVRRAAKGVGDFLIEMVGEAVAEVILSLLACALLGCLALIAYLSWSFSPRFTIAGAGLLSFFLAHGAWQTFRTPTKGRRRGLAALTAVGFTVAAMTALFLLLYATGCDCL</sequence>
<gene>
    <name evidence="2" type="ORF">SO3561_08016</name>
</gene>
<keyword evidence="1" id="KW-0812">Transmembrane</keyword>
<proteinExistence type="predicted"/>
<keyword evidence="1" id="KW-0472">Membrane</keyword>
<dbReference type="AlphaFoldDB" id="A0A250VQE0"/>
<dbReference type="Proteomes" id="UP000217446">
    <property type="component" value="Unassembled WGS sequence"/>
</dbReference>
<accession>A0A250VQE0</accession>
<dbReference type="RefSeq" id="WP_067381911.1">
    <property type="nucleotide sequence ID" value="NZ_BDQI01000026.1"/>
</dbReference>
<dbReference type="EMBL" id="BDQI01000026">
    <property type="protein sequence ID" value="GAX56448.1"/>
    <property type="molecule type" value="Genomic_DNA"/>
</dbReference>
<evidence type="ECO:0000313" key="3">
    <source>
        <dbReference type="Proteomes" id="UP000217446"/>
    </source>
</evidence>